<evidence type="ECO:0000313" key="7">
    <source>
        <dbReference type="EMBL" id="KAH7545516.1"/>
    </source>
</evidence>
<name>A0A978W0N2_ZIZJJ</name>
<reference evidence="7" key="1">
    <citation type="journal article" date="2021" name="Front. Plant Sci.">
        <title>Chromosome-Scale Genome Assembly for Chinese Sour Jujube and Insights Into Its Genome Evolution and Domestication Signature.</title>
        <authorList>
            <person name="Shen L.-Y."/>
            <person name="Luo H."/>
            <person name="Wang X.-L."/>
            <person name="Wang X.-M."/>
            <person name="Qiu X.-J."/>
            <person name="Liu H."/>
            <person name="Zhou S.-S."/>
            <person name="Jia K.-H."/>
            <person name="Nie S."/>
            <person name="Bao Y.-T."/>
            <person name="Zhang R.-G."/>
            <person name="Yun Q.-Z."/>
            <person name="Chai Y.-H."/>
            <person name="Lu J.-Y."/>
            <person name="Li Y."/>
            <person name="Zhao S.-W."/>
            <person name="Mao J.-F."/>
            <person name="Jia S.-G."/>
            <person name="Mao Y.-M."/>
        </authorList>
    </citation>
    <scope>NUCLEOTIDE SEQUENCE</scope>
    <source>
        <strain evidence="7">AT0</strain>
        <tissue evidence="7">Leaf</tissue>
    </source>
</reference>
<dbReference type="InterPro" id="IPR001881">
    <property type="entry name" value="EGF-like_Ca-bd_dom"/>
</dbReference>
<dbReference type="PROSITE" id="PS00010">
    <property type="entry name" value="ASX_HYDROXYL"/>
    <property type="match status" value="1"/>
</dbReference>
<dbReference type="InterPro" id="IPR000742">
    <property type="entry name" value="EGF"/>
</dbReference>
<keyword evidence="3" id="KW-0677">Repeat</keyword>
<dbReference type="PANTHER" id="PTHR33491">
    <property type="entry name" value="OSJNBA0016N04.9 PROTEIN"/>
    <property type="match status" value="1"/>
</dbReference>
<dbReference type="FunFam" id="2.10.25.10:FF:000038">
    <property type="entry name" value="Fibrillin 2"/>
    <property type="match status" value="1"/>
</dbReference>
<proteinExistence type="predicted"/>
<keyword evidence="2" id="KW-0732">Signal</keyword>
<dbReference type="AlphaFoldDB" id="A0A978W0N2"/>
<dbReference type="SUPFAM" id="SSF57196">
    <property type="entry name" value="EGF/Laminin"/>
    <property type="match status" value="1"/>
</dbReference>
<dbReference type="CDD" id="cd00054">
    <property type="entry name" value="EGF_CA"/>
    <property type="match status" value="1"/>
</dbReference>
<dbReference type="PROSITE" id="PS01187">
    <property type="entry name" value="EGF_CA"/>
    <property type="match status" value="1"/>
</dbReference>
<evidence type="ECO:0000256" key="4">
    <source>
        <dbReference type="ARBA" id="ARBA00023157"/>
    </source>
</evidence>
<evidence type="ECO:0000256" key="5">
    <source>
        <dbReference type="PROSITE-ProRule" id="PRU00076"/>
    </source>
</evidence>
<dbReference type="InterPro" id="IPR018097">
    <property type="entry name" value="EGF_Ca-bd_CS"/>
</dbReference>
<dbReference type="Proteomes" id="UP000813462">
    <property type="component" value="Unassembled WGS sequence"/>
</dbReference>
<dbReference type="SMART" id="SM00179">
    <property type="entry name" value="EGF_CA"/>
    <property type="match status" value="1"/>
</dbReference>
<dbReference type="EMBL" id="JAEACU010000001">
    <property type="protein sequence ID" value="KAH7545516.1"/>
    <property type="molecule type" value="Genomic_DNA"/>
</dbReference>
<keyword evidence="1 5" id="KW-0245">EGF-like domain</keyword>
<evidence type="ECO:0000256" key="1">
    <source>
        <dbReference type="ARBA" id="ARBA00022536"/>
    </source>
</evidence>
<organism evidence="7 8">
    <name type="scientific">Ziziphus jujuba var. spinosa</name>
    <dbReference type="NCBI Taxonomy" id="714518"/>
    <lineage>
        <taxon>Eukaryota</taxon>
        <taxon>Viridiplantae</taxon>
        <taxon>Streptophyta</taxon>
        <taxon>Embryophyta</taxon>
        <taxon>Tracheophyta</taxon>
        <taxon>Spermatophyta</taxon>
        <taxon>Magnoliopsida</taxon>
        <taxon>eudicotyledons</taxon>
        <taxon>Gunneridae</taxon>
        <taxon>Pentapetalae</taxon>
        <taxon>rosids</taxon>
        <taxon>fabids</taxon>
        <taxon>Rosales</taxon>
        <taxon>Rhamnaceae</taxon>
        <taxon>Paliureae</taxon>
        <taxon>Ziziphus</taxon>
    </lineage>
</organism>
<evidence type="ECO:0000313" key="8">
    <source>
        <dbReference type="Proteomes" id="UP000813462"/>
    </source>
</evidence>
<dbReference type="InterPro" id="IPR000152">
    <property type="entry name" value="EGF-type_Asp/Asn_hydroxyl_site"/>
</dbReference>
<dbReference type="Pfam" id="PF00008">
    <property type="entry name" value="EGF"/>
    <property type="match status" value="1"/>
</dbReference>
<keyword evidence="4" id="KW-1015">Disulfide bond</keyword>
<comment type="caution">
    <text evidence="7">The sequence shown here is derived from an EMBL/GenBank/DDBJ whole genome shotgun (WGS) entry which is preliminary data.</text>
</comment>
<accession>A0A978W0N2</accession>
<dbReference type="PROSITE" id="PS50026">
    <property type="entry name" value="EGF_3"/>
    <property type="match status" value="1"/>
</dbReference>
<gene>
    <name evidence="7" type="ORF">FEM48_Zijuj01G0102100</name>
</gene>
<evidence type="ECO:0000256" key="2">
    <source>
        <dbReference type="ARBA" id="ARBA00022729"/>
    </source>
</evidence>
<comment type="caution">
    <text evidence="5">Lacks conserved residue(s) required for the propagation of feature annotation.</text>
</comment>
<protein>
    <recommendedName>
        <fullName evidence="6">EGF-like domain-containing protein</fullName>
    </recommendedName>
</protein>
<evidence type="ECO:0000256" key="3">
    <source>
        <dbReference type="ARBA" id="ARBA00022737"/>
    </source>
</evidence>
<sequence length="241" mass="26735">MVFVARDCYDQEGNKDISNSNSTTLLRLGDFNIPSNRNKFTDVGCYTYTTLSGYKGKTNYIIGYAFVVEDGKFNFSQANFGELKDTERLPLILNWATGEESCVEAEKNGNFACKRIIAYVWRPTMGLVTFASVSLLMMEIHITQLVVKIMMDTYAWFADIDECKISNPCDKSSTCLNLPGNYSCICPSGDISSETGCSKACSSNESPKALVETGYYISIIMGLDASLKVEGYWNIHDPSLS</sequence>
<dbReference type="Gene3D" id="2.10.25.10">
    <property type="entry name" value="Laminin"/>
    <property type="match status" value="1"/>
</dbReference>
<feature type="domain" description="EGF-like" evidence="6">
    <location>
        <begin position="159"/>
        <end position="198"/>
    </location>
</feature>
<evidence type="ECO:0000259" key="6">
    <source>
        <dbReference type="PROSITE" id="PS50026"/>
    </source>
</evidence>
<dbReference type="GO" id="GO:0005509">
    <property type="term" value="F:calcium ion binding"/>
    <property type="evidence" value="ECO:0007669"/>
    <property type="project" value="InterPro"/>
</dbReference>